<gene>
    <name evidence="4" type="ORF">LZG35_17275</name>
</gene>
<feature type="compositionally biased region" description="Polar residues" evidence="1">
    <location>
        <begin position="377"/>
        <end position="395"/>
    </location>
</feature>
<dbReference type="InterPro" id="IPR036388">
    <property type="entry name" value="WH-like_DNA-bd_sf"/>
</dbReference>
<dbReference type="Pfam" id="PF07515">
    <property type="entry name" value="TraI_2_C"/>
    <property type="match status" value="1"/>
</dbReference>
<feature type="compositionally biased region" description="Basic and acidic residues" evidence="1">
    <location>
        <begin position="436"/>
        <end position="445"/>
    </location>
</feature>
<sequence>MMRTTLQQVRRWFQAPNDATVPQRPSYGRFEVQGADALLAPHNGLVSTLKGLAGVPESHWQRLYQALLDRFAALVQLLPASEAHHHAGPGGLLRHGLEVAHNALLLRRGILLPPNASPEEQASQQDLWTYACFTSALLHDLGKPVVDQEITLYHTDGSGHSWTPVSGPMPEGSQYQMTFRHGRAHRQHERIAPLLAPILLPQHGLDWLASAPTLLDAWLAAIQGAMEDAGPLGAIIAKADRRSVAENLAGGVTPQMPTTRVKPLAERLLTGLRHLITSGELPLNRRGAAGFTDEHHIWLVSKRTIDALLVHLIEEGQPGIPTRNSRVMDELQQHGIVVPNEDRAIWLCDITIDDWRQSLTCLKIDLSRIWPDPDQRPSGTGVTVQPSTTKPTTDVNSDEEADQEHRPSAPDSQTPPVHANEPDLPLPPIPASTGHPDSHDGKDIADDLALPLPMDINTDRGSSEGVTEDPGKQVEANTSSPTNPRPTTPASPPPSPIKNEADQASGDPGKQFLAWLRDGLATGRLAINTPQARIHVIEQGLVLVSPGIFKDFSAARWNHVQKRFQKLKLHQRTHDNMNIWTCKATGARKQALMKVYLISKTEVSELGLTLPPPNPAVRLLLMT</sequence>
<proteinExistence type="predicted"/>
<name>A0A9Q3W763_9GAMM</name>
<comment type="caution">
    <text evidence="4">The sequence shown here is derived from an EMBL/GenBank/DDBJ whole genome shotgun (WGS) entry which is preliminary data.</text>
</comment>
<accession>A0A9Q3W763</accession>
<feature type="domain" description="Putative conjugal transfer nickase/helicase TraI C-terminal" evidence="3">
    <location>
        <begin position="509"/>
        <end position="617"/>
    </location>
</feature>
<dbReference type="InterPro" id="IPR036390">
    <property type="entry name" value="WH_DNA-bd_sf"/>
</dbReference>
<dbReference type="InterPro" id="IPR011119">
    <property type="entry name" value="Unchr_helicase_relaxase_TraI"/>
</dbReference>
<evidence type="ECO:0000313" key="5">
    <source>
        <dbReference type="Proteomes" id="UP001107961"/>
    </source>
</evidence>
<evidence type="ECO:0000313" key="4">
    <source>
        <dbReference type="EMBL" id="MCE7510393.1"/>
    </source>
</evidence>
<reference evidence="4" key="1">
    <citation type="submission" date="2022-01" db="EMBL/GenBank/DDBJ databases">
        <authorList>
            <person name="Karlyshev A.V."/>
            <person name="Jaspars M."/>
        </authorList>
    </citation>
    <scope>NUCLEOTIDE SEQUENCE</scope>
    <source>
        <strain evidence="4">AGSA3-2</strain>
    </source>
</reference>
<dbReference type="Pfam" id="PF07514">
    <property type="entry name" value="TraI_2"/>
    <property type="match status" value="1"/>
</dbReference>
<dbReference type="Proteomes" id="UP001107961">
    <property type="component" value="Unassembled WGS sequence"/>
</dbReference>
<evidence type="ECO:0000256" key="1">
    <source>
        <dbReference type="SAM" id="MobiDB-lite"/>
    </source>
</evidence>
<dbReference type="EMBL" id="JAJVKT010000023">
    <property type="protein sequence ID" value="MCE7510393.1"/>
    <property type="molecule type" value="Genomic_DNA"/>
</dbReference>
<dbReference type="InterPro" id="IPR022391">
    <property type="entry name" value="ICE_relaxase_PFGI-1"/>
</dbReference>
<dbReference type="SUPFAM" id="SSF46785">
    <property type="entry name" value="Winged helix' DNA-binding domain"/>
    <property type="match status" value="1"/>
</dbReference>
<dbReference type="NCBIfam" id="TIGR03760">
    <property type="entry name" value="ICE_TraI_Pfluor"/>
    <property type="match status" value="1"/>
</dbReference>
<dbReference type="SUPFAM" id="SSF109604">
    <property type="entry name" value="HD-domain/PDEase-like"/>
    <property type="match status" value="1"/>
</dbReference>
<dbReference type="NCBIfam" id="NF041494">
    <property type="entry name" value="MobH"/>
    <property type="match status" value="1"/>
</dbReference>
<evidence type="ECO:0000259" key="2">
    <source>
        <dbReference type="Pfam" id="PF07514"/>
    </source>
</evidence>
<evidence type="ECO:0000259" key="3">
    <source>
        <dbReference type="Pfam" id="PF07515"/>
    </source>
</evidence>
<feature type="compositionally biased region" description="Pro residues" evidence="1">
    <location>
        <begin position="483"/>
        <end position="496"/>
    </location>
</feature>
<dbReference type="RefSeq" id="WP_233926089.1">
    <property type="nucleotide sequence ID" value="NZ_JAJVKT010000023.1"/>
</dbReference>
<dbReference type="Gene3D" id="2.40.10.200">
    <property type="entry name" value="STY4665 C-terminal domain-like"/>
    <property type="match status" value="1"/>
</dbReference>
<organism evidence="4 5">
    <name type="scientific">Alloalcanivorax xenomutans</name>
    <dbReference type="NCBI Taxonomy" id="1094342"/>
    <lineage>
        <taxon>Bacteria</taxon>
        <taxon>Pseudomonadati</taxon>
        <taxon>Pseudomonadota</taxon>
        <taxon>Gammaproteobacteria</taxon>
        <taxon>Oceanospirillales</taxon>
        <taxon>Alcanivoracaceae</taxon>
        <taxon>Alloalcanivorax</taxon>
    </lineage>
</organism>
<dbReference type="InterPro" id="IPR011093">
    <property type="entry name" value="TraI_2_C"/>
</dbReference>
<keyword evidence="5" id="KW-1185">Reference proteome</keyword>
<feature type="domain" description="Uncharacterised" evidence="2">
    <location>
        <begin position="37"/>
        <end position="342"/>
    </location>
</feature>
<protein>
    <submittedName>
        <fullName evidence="4">TraI domain-containing protein</fullName>
    </submittedName>
</protein>
<dbReference type="Gene3D" id="1.10.10.10">
    <property type="entry name" value="Winged helix-like DNA-binding domain superfamily/Winged helix DNA-binding domain"/>
    <property type="match status" value="1"/>
</dbReference>
<dbReference type="Gene3D" id="1.10.3210.40">
    <property type="match status" value="1"/>
</dbReference>
<feature type="region of interest" description="Disordered" evidence="1">
    <location>
        <begin position="370"/>
        <end position="509"/>
    </location>
</feature>
<dbReference type="AlphaFoldDB" id="A0A9Q3W763"/>